<feature type="transmembrane region" description="Helical" evidence="13">
    <location>
        <begin position="753"/>
        <end position="770"/>
    </location>
</feature>
<reference evidence="15 17" key="2">
    <citation type="journal article" date="2013" name="Nature">
        <title>Insights into bilaterian evolution from three spiralian genomes.</title>
        <authorList>
            <person name="Simakov O."/>
            <person name="Marletaz F."/>
            <person name="Cho S.J."/>
            <person name="Edsinger-Gonzales E."/>
            <person name="Havlak P."/>
            <person name="Hellsten U."/>
            <person name="Kuo D.H."/>
            <person name="Larsson T."/>
            <person name="Lv J."/>
            <person name="Arendt D."/>
            <person name="Savage R."/>
            <person name="Osoegawa K."/>
            <person name="de Jong P."/>
            <person name="Grimwood J."/>
            <person name="Chapman J.A."/>
            <person name="Shapiro H."/>
            <person name="Aerts A."/>
            <person name="Otillar R.P."/>
            <person name="Terry A.Y."/>
            <person name="Boore J.L."/>
            <person name="Grigoriev I.V."/>
            <person name="Lindberg D.R."/>
            <person name="Seaver E.C."/>
            <person name="Weisblat D.A."/>
            <person name="Putnam N.H."/>
            <person name="Rokhsar D.S."/>
        </authorList>
    </citation>
    <scope>NUCLEOTIDE SEQUENCE</scope>
    <source>
        <strain evidence="15 17">I ESC-2004</strain>
    </source>
</reference>
<keyword evidence="9" id="KW-0325">Glycoprotein</keyword>
<organism evidence="15">
    <name type="scientific">Capitella teleta</name>
    <name type="common">Polychaete worm</name>
    <dbReference type="NCBI Taxonomy" id="283909"/>
    <lineage>
        <taxon>Eukaryota</taxon>
        <taxon>Metazoa</taxon>
        <taxon>Spiralia</taxon>
        <taxon>Lophotrochozoa</taxon>
        <taxon>Annelida</taxon>
        <taxon>Polychaeta</taxon>
        <taxon>Sedentaria</taxon>
        <taxon>Scolecida</taxon>
        <taxon>Capitellidae</taxon>
        <taxon>Capitella</taxon>
    </lineage>
</organism>
<proteinExistence type="predicted"/>
<dbReference type="EMBL" id="KB295063">
    <property type="protein sequence ID" value="ELU13609.1"/>
    <property type="molecule type" value="Genomic_DNA"/>
</dbReference>
<feature type="transmembrane region" description="Helical" evidence="13">
    <location>
        <begin position="668"/>
        <end position="690"/>
    </location>
</feature>
<evidence type="ECO:0000256" key="6">
    <source>
        <dbReference type="ARBA" id="ARBA00023040"/>
    </source>
</evidence>
<reference evidence="16" key="3">
    <citation type="submission" date="2015-06" db="UniProtKB">
        <authorList>
            <consortium name="EnsemblMetazoa"/>
        </authorList>
    </citation>
    <scope>IDENTIFICATION</scope>
</reference>
<evidence type="ECO:0000259" key="14">
    <source>
        <dbReference type="PROSITE" id="PS50259"/>
    </source>
</evidence>
<name>R7V4X8_CAPTE</name>
<feature type="coiled-coil region" evidence="12">
    <location>
        <begin position="845"/>
        <end position="872"/>
    </location>
</feature>
<dbReference type="EMBL" id="AMQN01005069">
    <property type="status" value="NOT_ANNOTATED_CDS"/>
    <property type="molecule type" value="Genomic_DNA"/>
</dbReference>
<evidence type="ECO:0000256" key="11">
    <source>
        <dbReference type="ARBA" id="ARBA00073785"/>
    </source>
</evidence>
<evidence type="ECO:0000256" key="10">
    <source>
        <dbReference type="ARBA" id="ARBA00023224"/>
    </source>
</evidence>
<keyword evidence="12" id="KW-0175">Coiled coil</keyword>
<keyword evidence="2" id="KW-1003">Cell membrane</keyword>
<dbReference type="InterPro" id="IPR017978">
    <property type="entry name" value="GPCR_3_C"/>
</dbReference>
<evidence type="ECO:0000313" key="16">
    <source>
        <dbReference type="EnsemblMetazoa" id="CapteP204050"/>
    </source>
</evidence>
<dbReference type="InterPro" id="IPR028082">
    <property type="entry name" value="Peripla_BP_I"/>
</dbReference>
<evidence type="ECO:0000256" key="2">
    <source>
        <dbReference type="ARBA" id="ARBA00022475"/>
    </source>
</evidence>
<keyword evidence="7 13" id="KW-0472">Membrane</keyword>
<evidence type="ECO:0000256" key="12">
    <source>
        <dbReference type="SAM" id="Coils"/>
    </source>
</evidence>
<dbReference type="EnsemblMetazoa" id="CapteT204050">
    <property type="protein sequence ID" value="CapteP204050"/>
    <property type="gene ID" value="CapteG204050"/>
</dbReference>
<dbReference type="PRINTS" id="PR00248">
    <property type="entry name" value="GPCRMGR"/>
</dbReference>
<sequence length="1033" mass="115622">MCGGHFRAKDGSTRLVDSFIHINCYWVLVQRVARFPDVVGFNMELESFILDGSEQDSLLPVINLGGLFDYPITAGGIRKPGSDVLAALLAIQDVNHNHVIKGFQLRMIFNDSKCDPGDGADAFYHLMYEQPRVEMLVGTSCSDVAETLAEIAPYWRLMLKSRYCGMSKWIVDFCLEVGGLLVGYNRTQHVETIIYNMVGLGSGEGGEREKLSHAATSPALSDREKYPTFYRLTPTDTSHHATRLAFLGHFNWDTVAILHEDTPMFSLFANELSKSFDNAGVEVKATLTFRTSVKGDLKVTLEELKKSDARVIMGSFSEEAAKEVLCEAFHLGMYAPRYVWMLTAEYQPSWWRLPLPSNQRGVFCTSAEMDQSVNGSFSVGTRADIYSTAAPPHGIASKRDLMRRLPGNIDETDNRIPMAYDTIWTSALILNQTMSALQSEEYDEKTHYKIMAEAMSTMEFTGITGPIRFNGANRQGISVLTQIQGKEECWGLRGSVPCGKRADYGRPILVGSLHPENNTMDTECSFCGPVIWEGGRIPADKYTRVHLQVVVDFTIFMVICSLGSLGIILASSLLAFNLYNRKLKLIKMSSPRLNNVAIVGCQTVYSAVIILGVENSWLPEKAYLPFCSVRAWLFAVGFSLAFGSMFAKTFRIHRLFRRTHSGLVKKRLLRDTQLLLLVGALVLLDTVLLSKDEPDTIFLPEISECYSPHMMWWGGTLCAYKGLMLVFGVYMAWETRNVQVPALNDSKYIGMNIYNVVLCSITAVSLAVLLKDRPSLSYAMVASLIMLSTTLLLLFLFMPKIYALAKRKDDLVVTSAGLVTKASTRRFSSPEADKQEEKRRAQIQNRVHKHQLFEINQEIERLERMLRMAESMSLEDSVAILVKSFDLQNNSTPASRRRGICYGTPIEKPDAERSVTFQTEDDVESTDMTAVCDDLSSLDLNDRDQHCDSRRPDVKKIKEPEVGNDVIESSVKLVEGFICGVPDLNSVKLSGDNDMDTAAIEDKRRRAYISRQLDKIREEIVSLGGVEIETSDV</sequence>
<evidence type="ECO:0000256" key="4">
    <source>
        <dbReference type="ARBA" id="ARBA00022729"/>
    </source>
</evidence>
<evidence type="ECO:0000256" key="3">
    <source>
        <dbReference type="ARBA" id="ARBA00022692"/>
    </source>
</evidence>
<evidence type="ECO:0000256" key="5">
    <source>
        <dbReference type="ARBA" id="ARBA00022989"/>
    </source>
</evidence>
<keyword evidence="5 13" id="KW-1133">Transmembrane helix</keyword>
<feature type="transmembrane region" description="Helical" evidence="13">
    <location>
        <begin position="553"/>
        <end position="576"/>
    </location>
</feature>
<feature type="domain" description="G-protein coupled receptors family 3 profile" evidence="14">
    <location>
        <begin position="562"/>
        <end position="809"/>
    </location>
</feature>
<comment type="subcellular location">
    <subcellularLocation>
        <location evidence="1">Cell membrane</location>
        <topology evidence="1">Multi-pass membrane protein</topology>
    </subcellularLocation>
</comment>
<dbReference type="Pfam" id="PF00003">
    <property type="entry name" value="7tm_3"/>
    <property type="match status" value="1"/>
</dbReference>
<reference evidence="17" key="1">
    <citation type="submission" date="2012-12" db="EMBL/GenBank/DDBJ databases">
        <authorList>
            <person name="Hellsten U."/>
            <person name="Grimwood J."/>
            <person name="Chapman J.A."/>
            <person name="Shapiro H."/>
            <person name="Aerts A."/>
            <person name="Otillar R.P."/>
            <person name="Terry A.Y."/>
            <person name="Boore J.L."/>
            <person name="Simakov O."/>
            <person name="Marletaz F."/>
            <person name="Cho S.-J."/>
            <person name="Edsinger-Gonzales E."/>
            <person name="Havlak P."/>
            <person name="Kuo D.-H."/>
            <person name="Larsson T."/>
            <person name="Lv J."/>
            <person name="Arendt D."/>
            <person name="Savage R."/>
            <person name="Osoegawa K."/>
            <person name="de Jong P."/>
            <person name="Lindberg D.R."/>
            <person name="Seaver E.C."/>
            <person name="Weisblat D.A."/>
            <person name="Putnam N.H."/>
            <person name="Grigoriev I.V."/>
            <person name="Rokhsar D.S."/>
        </authorList>
    </citation>
    <scope>NUCLEOTIDE SEQUENCE</scope>
    <source>
        <strain evidence="17">I ESC-2004</strain>
    </source>
</reference>
<dbReference type="PROSITE" id="PS50259">
    <property type="entry name" value="G_PROTEIN_RECEP_F3_4"/>
    <property type="match status" value="1"/>
</dbReference>
<dbReference type="OrthoDB" id="411630at2759"/>
<evidence type="ECO:0000313" key="17">
    <source>
        <dbReference type="Proteomes" id="UP000014760"/>
    </source>
</evidence>
<protein>
    <recommendedName>
        <fullName evidence="11">Gamma-aminobutyric acid type B receptor subunit 2</fullName>
    </recommendedName>
</protein>
<dbReference type="AlphaFoldDB" id="R7V4X8"/>
<gene>
    <name evidence="15" type="ORF">CAPTEDRAFT_204050</name>
</gene>
<feature type="transmembrane region" description="Helical" evidence="13">
    <location>
        <begin position="629"/>
        <end position="647"/>
    </location>
</feature>
<dbReference type="InterPro" id="IPR002455">
    <property type="entry name" value="GPCR3_GABA-B"/>
</dbReference>
<dbReference type="HOGENOM" id="CLU_005240_2_0_1"/>
<dbReference type="OMA" id="IRECRHT"/>
<evidence type="ECO:0000256" key="9">
    <source>
        <dbReference type="ARBA" id="ARBA00023180"/>
    </source>
</evidence>
<dbReference type="GO" id="GO:0004965">
    <property type="term" value="F:G protein-coupled GABA receptor activity"/>
    <property type="evidence" value="ECO:0007669"/>
    <property type="project" value="InterPro"/>
</dbReference>
<dbReference type="PANTHER" id="PTHR10519:SF46">
    <property type="entry name" value="METABOTROPIC GABA-B RECEPTOR SUBTYPE 3, ISOFORM A"/>
    <property type="match status" value="1"/>
</dbReference>
<keyword evidence="3 13" id="KW-0812">Transmembrane</keyword>
<dbReference type="SUPFAM" id="SSF53822">
    <property type="entry name" value="Periplasmic binding protein-like I"/>
    <property type="match status" value="2"/>
</dbReference>
<evidence type="ECO:0000256" key="7">
    <source>
        <dbReference type="ARBA" id="ARBA00023136"/>
    </source>
</evidence>
<dbReference type="STRING" id="283909.R7V4X8"/>
<evidence type="ECO:0000256" key="1">
    <source>
        <dbReference type="ARBA" id="ARBA00004651"/>
    </source>
</evidence>
<dbReference type="Pfam" id="PF01094">
    <property type="entry name" value="ANF_receptor"/>
    <property type="match status" value="1"/>
</dbReference>
<evidence type="ECO:0000256" key="8">
    <source>
        <dbReference type="ARBA" id="ARBA00023170"/>
    </source>
</evidence>
<dbReference type="Gene3D" id="3.40.50.2300">
    <property type="match status" value="3"/>
</dbReference>
<dbReference type="CDD" id="cd15047">
    <property type="entry name" value="7tmC_GABA-B-like"/>
    <property type="match status" value="1"/>
</dbReference>
<keyword evidence="6" id="KW-0297">G-protein coupled receptor</keyword>
<dbReference type="InterPro" id="IPR001828">
    <property type="entry name" value="ANF_lig-bd_rcpt"/>
</dbReference>
<feature type="transmembrane region" description="Helical" evidence="13">
    <location>
        <begin position="596"/>
        <end position="617"/>
    </location>
</feature>
<feature type="transmembrane region" description="Helical" evidence="13">
    <location>
        <begin position="776"/>
        <end position="798"/>
    </location>
</feature>
<keyword evidence="10" id="KW-0807">Transducer</keyword>
<feature type="transmembrane region" description="Helical" evidence="13">
    <location>
        <begin position="710"/>
        <end position="733"/>
    </location>
</feature>
<dbReference type="CDD" id="cd06366">
    <property type="entry name" value="PBP1_GABAb_receptor"/>
    <property type="match status" value="1"/>
</dbReference>
<dbReference type="InterPro" id="IPR000337">
    <property type="entry name" value="GPCR_3"/>
</dbReference>
<keyword evidence="4" id="KW-0732">Signal</keyword>
<dbReference type="GO" id="GO:0007214">
    <property type="term" value="P:gamma-aminobutyric acid signaling pathway"/>
    <property type="evidence" value="ECO:0007669"/>
    <property type="project" value="TreeGrafter"/>
</dbReference>
<dbReference type="PRINTS" id="PR01176">
    <property type="entry name" value="GABABRECEPTR"/>
</dbReference>
<accession>R7V4X8</accession>
<evidence type="ECO:0000256" key="13">
    <source>
        <dbReference type="SAM" id="Phobius"/>
    </source>
</evidence>
<dbReference type="FunFam" id="3.40.50.2300:FF:000063">
    <property type="entry name" value="Gamma-aminobutyric acid type B receptor subunit"/>
    <property type="match status" value="1"/>
</dbReference>
<keyword evidence="8" id="KW-0675">Receptor</keyword>
<evidence type="ECO:0000313" key="15">
    <source>
        <dbReference type="EMBL" id="ELU13609.1"/>
    </source>
</evidence>
<dbReference type="PANTHER" id="PTHR10519">
    <property type="entry name" value="GABA-B RECEPTOR"/>
    <property type="match status" value="1"/>
</dbReference>
<keyword evidence="17" id="KW-1185">Reference proteome</keyword>
<dbReference type="GO" id="GO:0038039">
    <property type="term" value="C:G protein-coupled receptor heterodimeric complex"/>
    <property type="evidence" value="ECO:0007669"/>
    <property type="project" value="TreeGrafter"/>
</dbReference>
<dbReference type="Proteomes" id="UP000014760">
    <property type="component" value="Unassembled WGS sequence"/>
</dbReference>